<proteinExistence type="predicted"/>
<protein>
    <submittedName>
        <fullName evidence="1">Uncharacterized protein</fullName>
    </submittedName>
</protein>
<evidence type="ECO:0000313" key="1">
    <source>
        <dbReference type="EMBL" id="XCB20863.1"/>
    </source>
</evidence>
<dbReference type="RefSeq" id="WP_353071207.1">
    <property type="nucleotide sequence ID" value="NZ_CP132938.1"/>
</dbReference>
<reference evidence="1" key="2">
    <citation type="journal article" date="2024" name="Environ. Microbiol.">
        <title>Genome analysis and description of Tunturibacter gen. nov. expands the diversity of Terriglobia in tundra soils.</title>
        <authorList>
            <person name="Messyasz A."/>
            <person name="Mannisto M.K."/>
            <person name="Kerkhof L.J."/>
            <person name="Haggblom M.M."/>
        </authorList>
    </citation>
    <scope>NUCLEOTIDE SEQUENCE</scope>
    <source>
        <strain evidence="1">M8UP39</strain>
    </source>
</reference>
<dbReference type="AlphaFoldDB" id="A0AAU7YWC6"/>
<accession>A0AAU7YWC6</accession>
<dbReference type="EMBL" id="CP132938">
    <property type="protein sequence ID" value="XCB20863.1"/>
    <property type="molecule type" value="Genomic_DNA"/>
</dbReference>
<gene>
    <name evidence="1" type="ORF">RBB81_14845</name>
</gene>
<sequence length="98" mass="10741">MTSALAQVEQPSGERPLTLTEAQTILSQLVLGSVLSIQSKRIHTNALDDLFAFVMSSALSHALLMDYRTTMDHLRPPRPSMSGCRPFESWSVKPVATA</sequence>
<dbReference type="KEGG" id="tgi:RBB81_14845"/>
<name>A0AAU7YWC6_9BACT</name>
<reference evidence="1" key="1">
    <citation type="submission" date="2023-08" db="EMBL/GenBank/DDBJ databases">
        <authorList>
            <person name="Messyasz A."/>
            <person name="Mannisto M.K."/>
            <person name="Kerkhof L.J."/>
            <person name="Haggblom M."/>
        </authorList>
    </citation>
    <scope>NUCLEOTIDE SEQUENCE</scope>
    <source>
        <strain evidence="1">M8UP39</strain>
    </source>
</reference>
<organism evidence="1">
    <name type="scientific">Tunturiibacter gelidiferens</name>
    <dbReference type="NCBI Taxonomy" id="3069689"/>
    <lineage>
        <taxon>Bacteria</taxon>
        <taxon>Pseudomonadati</taxon>
        <taxon>Acidobacteriota</taxon>
        <taxon>Terriglobia</taxon>
        <taxon>Terriglobales</taxon>
        <taxon>Acidobacteriaceae</taxon>
        <taxon>Tunturiibacter</taxon>
    </lineage>
</organism>